<keyword evidence="1" id="KW-1185">Reference proteome</keyword>
<dbReference type="Proteomes" id="UP000887575">
    <property type="component" value="Unassembled WGS sequence"/>
</dbReference>
<proteinExistence type="predicted"/>
<evidence type="ECO:0000313" key="2">
    <source>
        <dbReference type="WBParaSite" id="MBELARI_LOCUS9158"/>
    </source>
</evidence>
<protein>
    <submittedName>
        <fullName evidence="2">Uncharacterized protein</fullName>
    </submittedName>
</protein>
<accession>A0AAF3FR03</accession>
<dbReference type="AlphaFoldDB" id="A0AAF3FR03"/>
<sequence length="217" mass="24747">MLLECYNRDISHGIPVNVEAGFEDVLILGRFVEKLASIAGYQQVRVDEDNLSANTSCGSEYEDEIDGEIDCLCWQSKAKKVNLHRTRPILMFVEDKVLPLGFSFPGGSAGYFEITQTPGDTHYRFAYMPGLNRKYELEPEDFDRRATRRATYLMHNVMLQSPPKPNNQRVFKLRNGRRRVAVSPFVNLAEVDVFVDLGVFSDDVFRGGIRKDNFTPI</sequence>
<dbReference type="WBParaSite" id="MBELARI_LOCUS9158">
    <property type="protein sequence ID" value="MBELARI_LOCUS9158"/>
    <property type="gene ID" value="MBELARI_LOCUS9158"/>
</dbReference>
<organism evidence="1 2">
    <name type="scientific">Mesorhabditis belari</name>
    <dbReference type="NCBI Taxonomy" id="2138241"/>
    <lineage>
        <taxon>Eukaryota</taxon>
        <taxon>Metazoa</taxon>
        <taxon>Ecdysozoa</taxon>
        <taxon>Nematoda</taxon>
        <taxon>Chromadorea</taxon>
        <taxon>Rhabditida</taxon>
        <taxon>Rhabditina</taxon>
        <taxon>Rhabditomorpha</taxon>
        <taxon>Rhabditoidea</taxon>
        <taxon>Rhabditidae</taxon>
        <taxon>Mesorhabditinae</taxon>
        <taxon>Mesorhabditis</taxon>
    </lineage>
</organism>
<reference evidence="2" key="1">
    <citation type="submission" date="2024-02" db="UniProtKB">
        <authorList>
            <consortium name="WormBaseParasite"/>
        </authorList>
    </citation>
    <scope>IDENTIFICATION</scope>
</reference>
<evidence type="ECO:0000313" key="1">
    <source>
        <dbReference type="Proteomes" id="UP000887575"/>
    </source>
</evidence>
<name>A0AAF3FR03_9BILA</name>